<dbReference type="PANTHER" id="PTHR13370">
    <property type="entry name" value="RNA METHYLASE-RELATED"/>
    <property type="match status" value="1"/>
</dbReference>
<organism evidence="5">
    <name type="scientific">marine sediment metagenome</name>
    <dbReference type="NCBI Taxonomy" id="412755"/>
    <lineage>
        <taxon>unclassified sequences</taxon>
        <taxon>metagenomes</taxon>
        <taxon>ecological metagenomes</taxon>
    </lineage>
</organism>
<dbReference type="PIRSF" id="PIRSF036758">
    <property type="entry name" value="Aden_M_ParB"/>
    <property type="match status" value="1"/>
</dbReference>
<evidence type="ECO:0000256" key="3">
    <source>
        <dbReference type="ARBA" id="ARBA00022679"/>
    </source>
</evidence>
<dbReference type="GO" id="GO:0003677">
    <property type="term" value="F:DNA binding"/>
    <property type="evidence" value="ECO:0007669"/>
    <property type="project" value="InterPro"/>
</dbReference>
<name>A0A0F9B4B6_9ZZZZ</name>
<dbReference type="SUPFAM" id="SSF53335">
    <property type="entry name" value="S-adenosyl-L-methionine-dependent methyltransferases"/>
    <property type="match status" value="1"/>
</dbReference>
<dbReference type="EMBL" id="LAZR01051287">
    <property type="protein sequence ID" value="KKK85484.1"/>
    <property type="molecule type" value="Genomic_DNA"/>
</dbReference>
<evidence type="ECO:0000256" key="1">
    <source>
        <dbReference type="ARBA" id="ARBA00006594"/>
    </source>
</evidence>
<dbReference type="InterPro" id="IPR029063">
    <property type="entry name" value="SAM-dependent_MTases_sf"/>
</dbReference>
<evidence type="ECO:0000256" key="2">
    <source>
        <dbReference type="ARBA" id="ARBA00022603"/>
    </source>
</evidence>
<dbReference type="AlphaFoldDB" id="A0A0F9B4B6"/>
<dbReference type="InterPro" id="IPR002052">
    <property type="entry name" value="DNA_methylase_N6_adenine_CS"/>
</dbReference>
<feature type="domain" description="DNA methylase N-4/N-6" evidence="4">
    <location>
        <begin position="281"/>
        <end position="349"/>
    </location>
</feature>
<accession>A0A0F9B4B6</accession>
<dbReference type="PRINTS" id="PR00508">
    <property type="entry name" value="S21N4MTFRASE"/>
</dbReference>
<proteinExistence type="inferred from homology"/>
<dbReference type="GO" id="GO:0005737">
    <property type="term" value="C:cytoplasm"/>
    <property type="evidence" value="ECO:0007669"/>
    <property type="project" value="TreeGrafter"/>
</dbReference>
<keyword evidence="2" id="KW-0489">Methyltransferase</keyword>
<dbReference type="PROSITE" id="PS00092">
    <property type="entry name" value="N6_MTASE"/>
    <property type="match status" value="1"/>
</dbReference>
<dbReference type="Pfam" id="PF01555">
    <property type="entry name" value="N6_N4_Mtase"/>
    <property type="match status" value="1"/>
</dbReference>
<gene>
    <name evidence="5" type="ORF">LCGC14_2772830</name>
</gene>
<dbReference type="Gene3D" id="3.40.50.150">
    <property type="entry name" value="Vaccinia Virus protein VP39"/>
    <property type="match status" value="2"/>
</dbReference>
<sequence>HDLGALHISIDRFGYTESFIWDERAGCLVAGHGRLEVLLQKKKAGEEPPEGIVLKKGEWLAPVQRGWASKSDADHHAYLVASNRLVQLGGWDDIALAEVLKDLASQDALDGSGYDLDDLDELINSIAPADPPTETPIPKIDEIDPYVKFGDVWELGAHTVVCGDCRDTLPTGPVDLVLTDPPYGMDWAFTGQGSGKNAHGGTGSKFKGQRIAGDTEEFDPSFLLTYPTVILWGMHHYPQHLGRGSVFVWVKKLPDAFGTFLSDADVAWMNRGHGVYVSPTVNPSAFQHERVHPTQKPVELMEWCIEQSKTGGAVLDPFIGSGTTLIACEKLGRRCYMMEIDEHYCDVIIKRWEDFTGKEATKE</sequence>
<protein>
    <recommendedName>
        <fullName evidence="4">DNA methylase N-4/N-6 domain-containing protein</fullName>
    </recommendedName>
</protein>
<dbReference type="InterPro" id="IPR002941">
    <property type="entry name" value="DNA_methylase_N4/N6"/>
</dbReference>
<dbReference type="GO" id="GO:0008170">
    <property type="term" value="F:N-methyltransferase activity"/>
    <property type="evidence" value="ECO:0007669"/>
    <property type="project" value="InterPro"/>
</dbReference>
<comment type="caution">
    <text evidence="5">The sequence shown here is derived from an EMBL/GenBank/DDBJ whole genome shotgun (WGS) entry which is preliminary data.</text>
</comment>
<dbReference type="GO" id="GO:0032259">
    <property type="term" value="P:methylation"/>
    <property type="evidence" value="ECO:0007669"/>
    <property type="project" value="UniProtKB-KW"/>
</dbReference>
<dbReference type="InterPro" id="IPR015840">
    <property type="entry name" value="DNA_MeTrfase_ParB"/>
</dbReference>
<evidence type="ECO:0000313" key="5">
    <source>
        <dbReference type="EMBL" id="KKK85484.1"/>
    </source>
</evidence>
<keyword evidence="3" id="KW-0808">Transferase</keyword>
<dbReference type="PANTHER" id="PTHR13370:SF3">
    <property type="entry name" value="TRNA (GUANINE(10)-N2)-METHYLTRANSFERASE HOMOLOG"/>
    <property type="match status" value="1"/>
</dbReference>
<reference evidence="5" key="1">
    <citation type="journal article" date="2015" name="Nature">
        <title>Complex archaea that bridge the gap between prokaryotes and eukaryotes.</title>
        <authorList>
            <person name="Spang A."/>
            <person name="Saw J.H."/>
            <person name="Jorgensen S.L."/>
            <person name="Zaremba-Niedzwiedzka K."/>
            <person name="Martijn J."/>
            <person name="Lind A.E."/>
            <person name="van Eijk R."/>
            <person name="Schleper C."/>
            <person name="Guy L."/>
            <person name="Ettema T.J."/>
        </authorList>
    </citation>
    <scope>NUCLEOTIDE SEQUENCE</scope>
</reference>
<dbReference type="InterPro" id="IPR001091">
    <property type="entry name" value="RM_Methyltransferase"/>
</dbReference>
<comment type="similarity">
    <text evidence="1">Belongs to the N(4)/N(6)-methyltransferase family.</text>
</comment>
<evidence type="ECO:0000259" key="4">
    <source>
        <dbReference type="Pfam" id="PF01555"/>
    </source>
</evidence>
<feature type="non-terminal residue" evidence="5">
    <location>
        <position position="1"/>
    </location>
</feature>